<dbReference type="AlphaFoldDB" id="A0AAD7AAK4"/>
<organism evidence="1 2">
    <name type="scientific">Mycena albidolilacea</name>
    <dbReference type="NCBI Taxonomy" id="1033008"/>
    <lineage>
        <taxon>Eukaryota</taxon>
        <taxon>Fungi</taxon>
        <taxon>Dikarya</taxon>
        <taxon>Basidiomycota</taxon>
        <taxon>Agaricomycotina</taxon>
        <taxon>Agaricomycetes</taxon>
        <taxon>Agaricomycetidae</taxon>
        <taxon>Agaricales</taxon>
        <taxon>Marasmiineae</taxon>
        <taxon>Mycenaceae</taxon>
        <taxon>Mycena</taxon>
    </lineage>
</organism>
<accession>A0AAD7AAK4</accession>
<comment type="caution">
    <text evidence="1">The sequence shown here is derived from an EMBL/GenBank/DDBJ whole genome shotgun (WGS) entry which is preliminary data.</text>
</comment>
<sequence>MAGNPNSIIVFGPSPDSYYISHGRRHFVEQMSPAFTNHAKTDLNISVSRWTSCDLTLSSVHFNGDISRDMRDHINGANGKCAAEFASFPDTNNPGHYSVKGKNHTLNAILPSYFIERLQTMRREVHNFDAVLTGMLFGKGKTNIILLEDGFSADLDGTEFPSPEHPLYKVLVEFSTPGDGWCLDRGSTLCFYDSRFFFLKFKRPGQNMIRMRWNLPKDVEAKFDALQQLAQQPEEQMALMQEDQMTMNLAHTRMVCGHYLGGLHG</sequence>
<gene>
    <name evidence="1" type="ORF">DFH08DRAFT_692045</name>
</gene>
<name>A0AAD7AAK4_9AGAR</name>
<dbReference type="Proteomes" id="UP001218218">
    <property type="component" value="Unassembled WGS sequence"/>
</dbReference>
<evidence type="ECO:0000313" key="2">
    <source>
        <dbReference type="Proteomes" id="UP001218218"/>
    </source>
</evidence>
<proteinExistence type="predicted"/>
<dbReference type="EMBL" id="JARIHO010000011">
    <property type="protein sequence ID" value="KAJ7353545.1"/>
    <property type="molecule type" value="Genomic_DNA"/>
</dbReference>
<protein>
    <submittedName>
        <fullName evidence="1">Uncharacterized protein</fullName>
    </submittedName>
</protein>
<reference evidence="1" key="1">
    <citation type="submission" date="2023-03" db="EMBL/GenBank/DDBJ databases">
        <title>Massive genome expansion in bonnet fungi (Mycena s.s.) driven by repeated elements and novel gene families across ecological guilds.</title>
        <authorList>
            <consortium name="Lawrence Berkeley National Laboratory"/>
            <person name="Harder C.B."/>
            <person name="Miyauchi S."/>
            <person name="Viragh M."/>
            <person name="Kuo A."/>
            <person name="Thoen E."/>
            <person name="Andreopoulos B."/>
            <person name="Lu D."/>
            <person name="Skrede I."/>
            <person name="Drula E."/>
            <person name="Henrissat B."/>
            <person name="Morin E."/>
            <person name="Kohler A."/>
            <person name="Barry K."/>
            <person name="LaButti K."/>
            <person name="Morin E."/>
            <person name="Salamov A."/>
            <person name="Lipzen A."/>
            <person name="Mereny Z."/>
            <person name="Hegedus B."/>
            <person name="Baldrian P."/>
            <person name="Stursova M."/>
            <person name="Weitz H."/>
            <person name="Taylor A."/>
            <person name="Grigoriev I.V."/>
            <person name="Nagy L.G."/>
            <person name="Martin F."/>
            <person name="Kauserud H."/>
        </authorList>
    </citation>
    <scope>NUCLEOTIDE SEQUENCE</scope>
    <source>
        <strain evidence="1">CBHHK002</strain>
    </source>
</reference>
<evidence type="ECO:0000313" key="1">
    <source>
        <dbReference type="EMBL" id="KAJ7353545.1"/>
    </source>
</evidence>
<keyword evidence="2" id="KW-1185">Reference proteome</keyword>